<accession>A0A0C9TAH9</accession>
<organism evidence="2 3">
    <name type="scientific">Sphaerobolus stellatus (strain SS14)</name>
    <dbReference type="NCBI Taxonomy" id="990650"/>
    <lineage>
        <taxon>Eukaryota</taxon>
        <taxon>Fungi</taxon>
        <taxon>Dikarya</taxon>
        <taxon>Basidiomycota</taxon>
        <taxon>Agaricomycotina</taxon>
        <taxon>Agaricomycetes</taxon>
        <taxon>Phallomycetidae</taxon>
        <taxon>Geastrales</taxon>
        <taxon>Sphaerobolaceae</taxon>
        <taxon>Sphaerobolus</taxon>
    </lineage>
</organism>
<name>A0A0C9TAH9_SPHS4</name>
<sequence length="338" mass="37317">MEVDSDGNGDNDDGNNSDSDEDSSDVDSDTGSSESGKRKKSYEEGTAPKKAHDEVSRPARHFGRTGELWRRFEAIIDAARLNARGEDLKLVKNSLHLIRDFNPSLKGCKSTRGFNNNQTAALLFPASQYDDWVTNPQFQEDLRKGNEVVNPTDYPIFLYKDEFFSQFDVFDGFLQNEMLVKTARMILTGPSSVDGHSGSQHATKQANAKLNEMKHMTIPCIAYISVLLYFALSSQPTFSSGGGAGKFDFNKFYRSIIDLLNNLLMEKKKTELLKWWDKQLFGEPDAKVTDDSSTLLAQMLQQLERVLPPQPASNPAVAAVASAPSTGAVNSQIAGGTQ</sequence>
<gene>
    <name evidence="2" type="ORF">M422DRAFT_55677</name>
</gene>
<keyword evidence="3" id="KW-1185">Reference proteome</keyword>
<dbReference type="HOGENOM" id="CLU_821759_0_0_1"/>
<dbReference type="Proteomes" id="UP000054279">
    <property type="component" value="Unassembled WGS sequence"/>
</dbReference>
<evidence type="ECO:0000313" key="2">
    <source>
        <dbReference type="EMBL" id="KIJ26108.1"/>
    </source>
</evidence>
<feature type="compositionally biased region" description="Basic and acidic residues" evidence="1">
    <location>
        <begin position="41"/>
        <end position="57"/>
    </location>
</feature>
<dbReference type="Pfam" id="PF20414">
    <property type="entry name" value="DUF6698"/>
    <property type="match status" value="1"/>
</dbReference>
<dbReference type="AlphaFoldDB" id="A0A0C9TAH9"/>
<protein>
    <submittedName>
        <fullName evidence="2">Uncharacterized protein</fullName>
    </submittedName>
</protein>
<reference evidence="2 3" key="1">
    <citation type="submission" date="2014-06" db="EMBL/GenBank/DDBJ databases">
        <title>Evolutionary Origins and Diversification of the Mycorrhizal Mutualists.</title>
        <authorList>
            <consortium name="DOE Joint Genome Institute"/>
            <consortium name="Mycorrhizal Genomics Consortium"/>
            <person name="Kohler A."/>
            <person name="Kuo A."/>
            <person name="Nagy L.G."/>
            <person name="Floudas D."/>
            <person name="Copeland A."/>
            <person name="Barry K.W."/>
            <person name="Cichocki N."/>
            <person name="Veneault-Fourrey C."/>
            <person name="LaButti K."/>
            <person name="Lindquist E.A."/>
            <person name="Lipzen A."/>
            <person name="Lundell T."/>
            <person name="Morin E."/>
            <person name="Murat C."/>
            <person name="Riley R."/>
            <person name="Ohm R."/>
            <person name="Sun H."/>
            <person name="Tunlid A."/>
            <person name="Henrissat B."/>
            <person name="Grigoriev I.V."/>
            <person name="Hibbett D.S."/>
            <person name="Martin F."/>
        </authorList>
    </citation>
    <scope>NUCLEOTIDE SEQUENCE [LARGE SCALE GENOMIC DNA]</scope>
    <source>
        <strain evidence="2 3">SS14</strain>
    </source>
</reference>
<feature type="compositionally biased region" description="Acidic residues" evidence="1">
    <location>
        <begin position="1"/>
        <end position="28"/>
    </location>
</feature>
<dbReference type="InterPro" id="IPR046521">
    <property type="entry name" value="DUF6698"/>
</dbReference>
<dbReference type="EMBL" id="KN837383">
    <property type="protein sequence ID" value="KIJ26108.1"/>
    <property type="molecule type" value="Genomic_DNA"/>
</dbReference>
<proteinExistence type="predicted"/>
<feature type="region of interest" description="Disordered" evidence="1">
    <location>
        <begin position="1"/>
        <end position="59"/>
    </location>
</feature>
<evidence type="ECO:0000256" key="1">
    <source>
        <dbReference type="SAM" id="MobiDB-lite"/>
    </source>
</evidence>
<evidence type="ECO:0000313" key="3">
    <source>
        <dbReference type="Proteomes" id="UP000054279"/>
    </source>
</evidence>